<name>A0A699IT92_TANCI</name>
<proteinExistence type="predicted"/>
<sequence length="512" mass="59087">MLKYAERVKNDVSKKKKDSLETKQDWLSIRARGSPKVLYNLMMNLSPAQMKDIIDIGFGSMIGIASEEIPGKIAHFVVDNFDDDSMKLKLSNGVISITPELVYKVLRVPLGGEDINRMNRLGSEDVTTLEWHSQFSRKNPTSKKVYDKIQESRMDGILFKLNFLVLFLNAMGLSEKGGQYDSSDDDIFVREKVTLLKLIVEDLEFEFSNSLVDHPNSSRLKDIKAKYNRIIRNTNLSDFSYAIEDNSIHHESQYGNVFSETDYSLNFNDISRNYNVRECSHGVEELDKYFINETNEENGEDSSEEEMIEEKNEMIIINKDEDEFNVFNGKKETSFDFNMFDIPKVDDKEKSVVGGFEDCLMKGLFKQVAEPNNYVRSFGNSFRVSTSDMPKHRLDEPPSFSRGHEFNDSSIEEINQTNSLIVHKKKNRVWIEFKQFFRAESEIDVLKEDIKPDIKDASIRVQSKREPSIAWYLKSTFKVRGSALNTYANTLSQTEVLTSDTLFIMDEETYPM</sequence>
<organism evidence="1">
    <name type="scientific">Tanacetum cinerariifolium</name>
    <name type="common">Dalmatian daisy</name>
    <name type="synonym">Chrysanthemum cinerariifolium</name>
    <dbReference type="NCBI Taxonomy" id="118510"/>
    <lineage>
        <taxon>Eukaryota</taxon>
        <taxon>Viridiplantae</taxon>
        <taxon>Streptophyta</taxon>
        <taxon>Embryophyta</taxon>
        <taxon>Tracheophyta</taxon>
        <taxon>Spermatophyta</taxon>
        <taxon>Magnoliopsida</taxon>
        <taxon>eudicotyledons</taxon>
        <taxon>Gunneridae</taxon>
        <taxon>Pentapetalae</taxon>
        <taxon>asterids</taxon>
        <taxon>campanulids</taxon>
        <taxon>Asterales</taxon>
        <taxon>Asteraceae</taxon>
        <taxon>Asteroideae</taxon>
        <taxon>Anthemideae</taxon>
        <taxon>Anthemidinae</taxon>
        <taxon>Tanacetum</taxon>
    </lineage>
</organism>
<dbReference type="EMBL" id="BKCJ010331921">
    <property type="protein sequence ID" value="GEZ84865.1"/>
    <property type="molecule type" value="Genomic_DNA"/>
</dbReference>
<accession>A0A699IT92</accession>
<dbReference type="PANTHER" id="PTHR34835:SF90">
    <property type="entry name" value="AMINOTRANSFERASE-LIKE PLANT MOBILE DOMAIN-CONTAINING PROTEIN"/>
    <property type="match status" value="1"/>
</dbReference>
<evidence type="ECO:0000313" key="1">
    <source>
        <dbReference type="EMBL" id="GEZ84865.1"/>
    </source>
</evidence>
<protein>
    <submittedName>
        <fullName evidence="1">Uncharacterized protein</fullName>
    </submittedName>
</protein>
<dbReference type="AlphaFoldDB" id="A0A699IT92"/>
<comment type="caution">
    <text evidence="1">The sequence shown here is derived from an EMBL/GenBank/DDBJ whole genome shotgun (WGS) entry which is preliminary data.</text>
</comment>
<gene>
    <name evidence="1" type="ORF">Tci_556838</name>
</gene>
<dbReference type="PANTHER" id="PTHR34835">
    <property type="entry name" value="OS07G0283600 PROTEIN-RELATED"/>
    <property type="match status" value="1"/>
</dbReference>
<reference evidence="1" key="1">
    <citation type="journal article" date="2019" name="Sci. Rep.">
        <title>Draft genome of Tanacetum cinerariifolium, the natural source of mosquito coil.</title>
        <authorList>
            <person name="Yamashiro T."/>
            <person name="Shiraishi A."/>
            <person name="Satake H."/>
            <person name="Nakayama K."/>
        </authorList>
    </citation>
    <scope>NUCLEOTIDE SEQUENCE</scope>
</reference>